<keyword evidence="3" id="KW-1185">Reference proteome</keyword>
<feature type="domain" description="Peptidase M13 N-terminal" evidence="2">
    <location>
        <begin position="44"/>
        <end position="417"/>
    </location>
</feature>
<dbReference type="AlphaFoldDB" id="A0AA85JBI7"/>
<dbReference type="PANTHER" id="PTHR11733:SF241">
    <property type="entry name" value="GH26575P-RELATED"/>
    <property type="match status" value="1"/>
</dbReference>
<proteinExistence type="predicted"/>
<keyword evidence="1" id="KW-0732">Signal</keyword>
<protein>
    <recommendedName>
        <fullName evidence="2">Peptidase M13 N-terminal domain-containing protein</fullName>
    </recommendedName>
</protein>
<evidence type="ECO:0000313" key="3">
    <source>
        <dbReference type="Proteomes" id="UP000050795"/>
    </source>
</evidence>
<feature type="signal peptide" evidence="1">
    <location>
        <begin position="1"/>
        <end position="20"/>
    </location>
</feature>
<dbReference type="WBParaSite" id="TREG1_142150.1">
    <property type="protein sequence ID" value="TREG1_142150.1"/>
    <property type="gene ID" value="TREG1_142150"/>
</dbReference>
<evidence type="ECO:0000313" key="4">
    <source>
        <dbReference type="WBParaSite" id="TREG1_142150.1"/>
    </source>
</evidence>
<dbReference type="InterPro" id="IPR000718">
    <property type="entry name" value="Peptidase_M13"/>
</dbReference>
<evidence type="ECO:0000256" key="1">
    <source>
        <dbReference type="SAM" id="SignalP"/>
    </source>
</evidence>
<dbReference type="Gene3D" id="1.10.1380.10">
    <property type="entry name" value="Neutral endopeptidase , domain2"/>
    <property type="match status" value="1"/>
</dbReference>
<dbReference type="Proteomes" id="UP000050795">
    <property type="component" value="Unassembled WGS sequence"/>
</dbReference>
<dbReference type="PROSITE" id="PS51885">
    <property type="entry name" value="NEPRILYSIN"/>
    <property type="match status" value="1"/>
</dbReference>
<dbReference type="InterPro" id="IPR042089">
    <property type="entry name" value="Peptidase_M13_dom_2"/>
</dbReference>
<reference evidence="3" key="1">
    <citation type="submission" date="2022-06" db="EMBL/GenBank/DDBJ databases">
        <authorList>
            <person name="Berger JAMES D."/>
            <person name="Berger JAMES D."/>
        </authorList>
    </citation>
    <scope>NUCLEOTIDE SEQUENCE [LARGE SCALE GENOMIC DNA]</scope>
</reference>
<evidence type="ECO:0000259" key="2">
    <source>
        <dbReference type="Pfam" id="PF05649"/>
    </source>
</evidence>
<dbReference type="SUPFAM" id="SSF55486">
    <property type="entry name" value="Metalloproteases ('zincins'), catalytic domain"/>
    <property type="match status" value="1"/>
</dbReference>
<sequence length="575" mass="66626">MAKNILCVLYFIIQAFTIFSKPIEAAISVKQSYNLTNASSPTDPCNDFYQYACSDWENNHTIPKGELGITRKSEIQNYVRRDIWKIIANGSYSTNDTRLNTVRKFYKSCVEYGNISLQETRRQTTRLIERLFGGWDLLSSSSQNLSETSTPQQGVDDFNLDDIYFPILSITKGCPLFSIDINGGTQTIHVYAENIAPKYYENAYKLGVSPTEESKLQAAFESHTRLCHNLYVARKSDKTAYYKQVKMRELNTICPLMNWKKLFERLFRQIGFKNYKTFKISIADTTALKYHCALHEIELSTPTGKSTIKNMAIMDFMTYHVNTIGLEVNSSESANSEMDSGLSPKFSVFCIEQLKETFPWTLERHYVAQYFKESQRNEVFNMVDEIKKTVNDSFEKLTWLNDGMKRFVIDKISKIKTFALFDGVETYEEKENLSTIYRLQYPIDENTYIMNEYYARRAKVLDDYRKEVFGLGEKLNAQRATYIPSASYWPTENRININGALLNLPINRDNQTISEKYGGLGWHIAHEILHAVDTSYSCCQIIQCADWNTRNHFSHFHLWYVNHRSPISSLTVSLM</sequence>
<dbReference type="GO" id="GO:0004222">
    <property type="term" value="F:metalloendopeptidase activity"/>
    <property type="evidence" value="ECO:0007669"/>
    <property type="project" value="InterPro"/>
</dbReference>
<dbReference type="InterPro" id="IPR008753">
    <property type="entry name" value="Peptidase_M13_N"/>
</dbReference>
<dbReference type="GO" id="GO:0005886">
    <property type="term" value="C:plasma membrane"/>
    <property type="evidence" value="ECO:0007669"/>
    <property type="project" value="TreeGrafter"/>
</dbReference>
<dbReference type="Gene3D" id="3.40.390.10">
    <property type="entry name" value="Collagenase (Catalytic Domain)"/>
    <property type="match status" value="1"/>
</dbReference>
<organism evidence="3 4">
    <name type="scientific">Trichobilharzia regenti</name>
    <name type="common">Nasal bird schistosome</name>
    <dbReference type="NCBI Taxonomy" id="157069"/>
    <lineage>
        <taxon>Eukaryota</taxon>
        <taxon>Metazoa</taxon>
        <taxon>Spiralia</taxon>
        <taxon>Lophotrochozoa</taxon>
        <taxon>Platyhelminthes</taxon>
        <taxon>Trematoda</taxon>
        <taxon>Digenea</taxon>
        <taxon>Strigeidida</taxon>
        <taxon>Schistosomatoidea</taxon>
        <taxon>Schistosomatidae</taxon>
        <taxon>Trichobilharzia</taxon>
    </lineage>
</organism>
<dbReference type="Pfam" id="PF05649">
    <property type="entry name" value="Peptidase_M13_N"/>
    <property type="match status" value="1"/>
</dbReference>
<feature type="chain" id="PRO_5041641056" description="Peptidase M13 N-terminal domain-containing protein" evidence="1">
    <location>
        <begin position="21"/>
        <end position="575"/>
    </location>
</feature>
<dbReference type="GO" id="GO:0016485">
    <property type="term" value="P:protein processing"/>
    <property type="evidence" value="ECO:0007669"/>
    <property type="project" value="TreeGrafter"/>
</dbReference>
<accession>A0AA85JBI7</accession>
<dbReference type="InterPro" id="IPR024079">
    <property type="entry name" value="MetalloPept_cat_dom_sf"/>
</dbReference>
<reference evidence="4" key="2">
    <citation type="submission" date="2023-11" db="UniProtKB">
        <authorList>
            <consortium name="WormBaseParasite"/>
        </authorList>
    </citation>
    <scope>IDENTIFICATION</scope>
</reference>
<dbReference type="PANTHER" id="PTHR11733">
    <property type="entry name" value="ZINC METALLOPROTEASE FAMILY M13 NEPRILYSIN-RELATED"/>
    <property type="match status" value="1"/>
</dbReference>
<name>A0AA85JBI7_TRIRE</name>